<dbReference type="KEGG" id="nvn:NVIE_004450"/>
<sequence length="73" mass="8314">MAKRTKAKANAKAKEDEQVVVLLREILAELRRLNTNLKKNQPASAGPPEIENAIDVEDDEEDDEDSEELEYFE</sequence>
<feature type="compositionally biased region" description="Acidic residues" evidence="1">
    <location>
        <begin position="52"/>
        <end position="73"/>
    </location>
</feature>
<protein>
    <submittedName>
        <fullName evidence="2">Uncharacterized protein</fullName>
    </submittedName>
</protein>
<dbReference type="EMBL" id="CP007536">
    <property type="protein sequence ID" value="AIC14640.1"/>
    <property type="molecule type" value="Genomic_DNA"/>
</dbReference>
<dbReference type="HOGENOM" id="CLU_2695902_0_0_2"/>
<proteinExistence type="predicted"/>
<evidence type="ECO:0000256" key="1">
    <source>
        <dbReference type="SAM" id="MobiDB-lite"/>
    </source>
</evidence>
<dbReference type="AlphaFoldDB" id="A0A060HH14"/>
<feature type="region of interest" description="Disordered" evidence="1">
    <location>
        <begin position="36"/>
        <end position="73"/>
    </location>
</feature>
<dbReference type="Proteomes" id="UP000027093">
    <property type="component" value="Chromosome"/>
</dbReference>
<gene>
    <name evidence="2" type="ORF">NVIE_004450</name>
</gene>
<dbReference type="STRING" id="926571.NVIE_004450"/>
<accession>A0A060HH14</accession>
<reference evidence="2 3" key="1">
    <citation type="journal article" date="2014" name="Int. J. Syst. Evol. Microbiol.">
        <title>Nitrososphaera viennensis gen. nov., sp. nov., an aerobic and mesophilic, ammonia-oxidizing archaeon from soil and a member of the archaeal phylum Thaumarchaeota.</title>
        <authorList>
            <person name="Stieglmeier M."/>
            <person name="Klingl A."/>
            <person name="Alves R.J."/>
            <person name="Rittmann S.K."/>
            <person name="Melcher M."/>
            <person name="Leisch N."/>
            <person name="Schleper C."/>
        </authorList>
    </citation>
    <scope>NUCLEOTIDE SEQUENCE [LARGE SCALE GENOMIC DNA]</scope>
    <source>
        <strain evidence="2">EN76</strain>
    </source>
</reference>
<organism evidence="2 3">
    <name type="scientific">Nitrososphaera viennensis EN76</name>
    <dbReference type="NCBI Taxonomy" id="926571"/>
    <lineage>
        <taxon>Archaea</taxon>
        <taxon>Nitrososphaerota</taxon>
        <taxon>Nitrososphaeria</taxon>
        <taxon>Nitrososphaerales</taxon>
        <taxon>Nitrososphaeraceae</taxon>
        <taxon>Nitrososphaera</taxon>
    </lineage>
</organism>
<dbReference type="GeneID" id="74945706"/>
<keyword evidence="3" id="KW-1185">Reference proteome</keyword>
<dbReference type="RefSeq" id="WP_075053811.1">
    <property type="nucleotide sequence ID" value="NZ_CP007536.1"/>
</dbReference>
<name>A0A060HH14_9ARCH</name>
<evidence type="ECO:0000313" key="3">
    <source>
        <dbReference type="Proteomes" id="UP000027093"/>
    </source>
</evidence>
<evidence type="ECO:0000313" key="2">
    <source>
        <dbReference type="EMBL" id="AIC14640.1"/>
    </source>
</evidence>